<evidence type="ECO:0000313" key="4">
    <source>
        <dbReference type="Proteomes" id="UP000218022"/>
    </source>
</evidence>
<feature type="chain" id="PRO_5013217908" description="Lipoprotein" evidence="2">
    <location>
        <begin position="20"/>
        <end position="178"/>
    </location>
</feature>
<keyword evidence="2" id="KW-0732">Signal</keyword>
<feature type="signal peptide" evidence="2">
    <location>
        <begin position="1"/>
        <end position="19"/>
    </location>
</feature>
<dbReference type="RefSeq" id="WP_096718521.1">
    <property type="nucleotide sequence ID" value="NZ_MTZV01000002.1"/>
</dbReference>
<dbReference type="PROSITE" id="PS51257">
    <property type="entry name" value="PROKAR_LIPOPROTEIN"/>
    <property type="match status" value="1"/>
</dbReference>
<accession>A0A2A4F5E7</accession>
<evidence type="ECO:0000313" key="3">
    <source>
        <dbReference type="EMBL" id="PCE27606.1"/>
    </source>
</evidence>
<dbReference type="Proteomes" id="UP000218022">
    <property type="component" value="Unassembled WGS sequence"/>
</dbReference>
<evidence type="ECO:0008006" key="5">
    <source>
        <dbReference type="Google" id="ProtNLM"/>
    </source>
</evidence>
<dbReference type="AlphaFoldDB" id="A0A2A4F5E7"/>
<feature type="region of interest" description="Disordered" evidence="1">
    <location>
        <begin position="116"/>
        <end position="139"/>
    </location>
</feature>
<evidence type="ECO:0000256" key="2">
    <source>
        <dbReference type="SAM" id="SignalP"/>
    </source>
</evidence>
<organism evidence="3 4">
    <name type="scientific">Paraburkholderia acidicola</name>
    <dbReference type="NCBI Taxonomy" id="1912599"/>
    <lineage>
        <taxon>Bacteria</taxon>
        <taxon>Pseudomonadati</taxon>
        <taxon>Pseudomonadota</taxon>
        <taxon>Betaproteobacteria</taxon>
        <taxon>Burkholderiales</taxon>
        <taxon>Burkholderiaceae</taxon>
        <taxon>Paraburkholderia</taxon>
    </lineage>
</organism>
<dbReference type="EMBL" id="MTZV01000002">
    <property type="protein sequence ID" value="PCE27606.1"/>
    <property type="molecule type" value="Genomic_DNA"/>
</dbReference>
<evidence type="ECO:0000256" key="1">
    <source>
        <dbReference type="SAM" id="MobiDB-lite"/>
    </source>
</evidence>
<gene>
    <name evidence="3" type="ORF">BWP39_03625</name>
</gene>
<comment type="caution">
    <text evidence="3">The sequence shown here is derived from an EMBL/GenBank/DDBJ whole genome shotgun (WGS) entry which is preliminary data.</text>
</comment>
<sequence>MKTRILLLASIAAAVTLSAACTAAYRNADACEQSMRIALGAESADKLKVSHTGVGIDGTRVVVEGEIQKAASEVAVASAASAASAASVASAASAAAEASEAASAVSAASATTRHAGEGFSSPFDGLHPPTAPVKQASAKPGKVPAAVQCTYNRSGLLSFRWLAPPDMVKTNPPSDDTD</sequence>
<reference evidence="3 4" key="1">
    <citation type="submission" date="2017-01" db="EMBL/GenBank/DDBJ databases">
        <title>Whole-Genome Shotgun Sequencing of Two beta-Proteobacterial Species in Search of the Bulgecin Biosynthetic Cluster.</title>
        <authorList>
            <person name="Horsman M.E."/>
            <person name="Marous D.R."/>
            <person name="Li R."/>
            <person name="Oliver R.A."/>
            <person name="Byun B."/>
            <person name="Emrich S.J."/>
            <person name="Boggess B."/>
            <person name="Townsend C.A."/>
            <person name="Mobashery S."/>
        </authorList>
    </citation>
    <scope>NUCLEOTIDE SEQUENCE [LARGE SCALE GENOMIC DNA]</scope>
    <source>
        <strain evidence="3 4">ATCC 31363</strain>
    </source>
</reference>
<name>A0A2A4F5E7_9BURK</name>
<protein>
    <recommendedName>
        <fullName evidence="5">Lipoprotein</fullName>
    </recommendedName>
</protein>
<proteinExistence type="predicted"/>